<dbReference type="OrthoDB" id="9811959at2"/>
<dbReference type="RefSeq" id="WP_119438952.1">
    <property type="nucleotide sequence ID" value="NZ_QWGR01000009.1"/>
</dbReference>
<dbReference type="InterPro" id="IPR036583">
    <property type="entry name" value="23S_rRNA_IVS_sf"/>
</dbReference>
<dbReference type="PANTHER" id="PTHR38471:SF2">
    <property type="entry name" value="FOUR HELIX BUNDLE PROTEIN"/>
    <property type="match status" value="1"/>
</dbReference>
<sequence length="132" mass="15635">MSYKRLEIWQIANELVIKIHKMTLELLPAFEMYEEGSQIRRSSKSAKSLIVEGYGRRAYKQDFLRFLTNAQASNDETSDHLENLWNTKSLKEEEVYKELFELTEKLGKKLNSFIRSVQQKHNIVTEPEEEYS</sequence>
<dbReference type="EMBL" id="QWGR01000009">
    <property type="protein sequence ID" value="RIJ47235.1"/>
    <property type="molecule type" value="Genomic_DNA"/>
</dbReference>
<reference evidence="1 2" key="1">
    <citation type="submission" date="2018-08" db="EMBL/GenBank/DDBJ databases">
        <title>Pallidiluteibacterium maritimus gen. nov., sp. nov., isolated from coastal sediment.</title>
        <authorList>
            <person name="Zhou L.Y."/>
        </authorList>
    </citation>
    <scope>NUCLEOTIDE SEQUENCE [LARGE SCALE GENOMIC DNA]</scope>
    <source>
        <strain evidence="1 2">XSD2</strain>
    </source>
</reference>
<evidence type="ECO:0000313" key="1">
    <source>
        <dbReference type="EMBL" id="RIJ47235.1"/>
    </source>
</evidence>
<keyword evidence="2" id="KW-1185">Reference proteome</keyword>
<dbReference type="PANTHER" id="PTHR38471">
    <property type="entry name" value="FOUR HELIX BUNDLE PROTEIN"/>
    <property type="match status" value="1"/>
</dbReference>
<comment type="caution">
    <text evidence="1">The sequence shown here is derived from an EMBL/GenBank/DDBJ whole genome shotgun (WGS) entry which is preliminary data.</text>
</comment>
<dbReference type="Pfam" id="PF05635">
    <property type="entry name" value="23S_rRNA_IVP"/>
    <property type="match status" value="1"/>
</dbReference>
<gene>
    <name evidence="1" type="ORF">D1614_15885</name>
</gene>
<name>A0A399SY90_9BACT</name>
<dbReference type="SUPFAM" id="SSF158446">
    <property type="entry name" value="IVS-encoded protein-like"/>
    <property type="match status" value="1"/>
</dbReference>
<dbReference type="Gene3D" id="1.20.1440.60">
    <property type="entry name" value="23S rRNA-intervening sequence"/>
    <property type="match status" value="1"/>
</dbReference>
<dbReference type="NCBIfam" id="TIGR02436">
    <property type="entry name" value="four helix bundle protein"/>
    <property type="match status" value="1"/>
</dbReference>
<protein>
    <submittedName>
        <fullName evidence="1">Four helix bundle protein</fullName>
    </submittedName>
</protein>
<proteinExistence type="predicted"/>
<dbReference type="Proteomes" id="UP000265926">
    <property type="component" value="Unassembled WGS sequence"/>
</dbReference>
<accession>A0A399SY90</accession>
<dbReference type="InterPro" id="IPR012657">
    <property type="entry name" value="23S_rRNA-intervening_sequence"/>
</dbReference>
<organism evidence="1 2">
    <name type="scientific">Maribellus luteus</name>
    <dbReference type="NCBI Taxonomy" id="2305463"/>
    <lineage>
        <taxon>Bacteria</taxon>
        <taxon>Pseudomonadati</taxon>
        <taxon>Bacteroidota</taxon>
        <taxon>Bacteroidia</taxon>
        <taxon>Marinilabiliales</taxon>
        <taxon>Prolixibacteraceae</taxon>
        <taxon>Maribellus</taxon>
    </lineage>
</organism>
<dbReference type="CDD" id="cd16377">
    <property type="entry name" value="23S_rRNA_IVP_like"/>
    <property type="match status" value="1"/>
</dbReference>
<dbReference type="AlphaFoldDB" id="A0A399SY90"/>
<evidence type="ECO:0000313" key="2">
    <source>
        <dbReference type="Proteomes" id="UP000265926"/>
    </source>
</evidence>